<gene>
    <name evidence="12" type="primary">rdgB</name>
    <name evidence="12" type="ordered locus">TREPR_1619</name>
</gene>
<dbReference type="GO" id="GO:0036222">
    <property type="term" value="F:XTP diphosphatase activity"/>
    <property type="evidence" value="ECO:0007669"/>
    <property type="project" value="UniProtKB-UniRule"/>
</dbReference>
<dbReference type="SUPFAM" id="SSF52972">
    <property type="entry name" value="ITPase-like"/>
    <property type="match status" value="1"/>
</dbReference>
<dbReference type="STRING" id="545694.TREPR_1619"/>
<dbReference type="RefSeq" id="WP_015708503.1">
    <property type="nucleotide sequence ID" value="NC_015578.1"/>
</dbReference>
<dbReference type="GO" id="GO:0009146">
    <property type="term" value="P:purine nucleoside triphosphate catabolic process"/>
    <property type="evidence" value="ECO:0007669"/>
    <property type="project" value="UniProtKB-UniRule"/>
</dbReference>
<sequence>MTIWFATGNAHKKGELSAILPGHTIRIPADLGIPFDPDETGSTFAENALIKATALYTLVSARFPGEPVLADDSGLCVDALDGRPGIYSARYGSTGDKKLEAHERNALLLQELGDNPRRTARFVCSMALILGPDRFFIAQETLEGELIREGRGSAGFGYDPILYIPSYSRTVAELSEEEKNLISHRGKAGRAIAKFLN</sequence>
<dbReference type="NCBIfam" id="TIGR00042">
    <property type="entry name" value="RdgB/HAM1 family non-canonical purine NTP pyrophosphatase"/>
    <property type="match status" value="1"/>
</dbReference>
<comment type="function">
    <text evidence="10">Pyrophosphatase that catalyzes the hydrolysis of nucleoside triphosphates to their monophosphate derivatives, with a high preference for the non-canonical purine nucleotides XTP (xanthosine triphosphate), dITP (deoxyinosine triphosphate) and ITP. Seems to function as a house-cleaning enzyme that removes non-canonical purine nucleotides from the nucleotide pool, thus preventing their incorporation into DNA/RNA and avoiding chromosomal lesions.</text>
</comment>
<dbReference type="GO" id="GO:0035870">
    <property type="term" value="F:dITP diphosphatase activity"/>
    <property type="evidence" value="ECO:0007669"/>
    <property type="project" value="UniProtKB-UniRule"/>
</dbReference>
<keyword evidence="5 10" id="KW-0378">Hydrolase</keyword>
<name>F5YNS4_TREPZ</name>
<dbReference type="GO" id="GO:0009117">
    <property type="term" value="P:nucleotide metabolic process"/>
    <property type="evidence" value="ECO:0007669"/>
    <property type="project" value="UniProtKB-KW"/>
</dbReference>
<dbReference type="eggNOG" id="COG0127">
    <property type="taxonomic scope" value="Bacteria"/>
</dbReference>
<dbReference type="CDD" id="cd00515">
    <property type="entry name" value="HAM1"/>
    <property type="match status" value="1"/>
</dbReference>
<evidence type="ECO:0000256" key="5">
    <source>
        <dbReference type="ARBA" id="ARBA00022801"/>
    </source>
</evidence>
<evidence type="ECO:0000256" key="2">
    <source>
        <dbReference type="ARBA" id="ARBA00011738"/>
    </source>
</evidence>
<dbReference type="PANTHER" id="PTHR11067">
    <property type="entry name" value="INOSINE TRIPHOSPHATE PYROPHOSPHATASE/HAM1 PROTEIN"/>
    <property type="match status" value="1"/>
</dbReference>
<dbReference type="GO" id="GO:0046872">
    <property type="term" value="F:metal ion binding"/>
    <property type="evidence" value="ECO:0007669"/>
    <property type="project" value="UniProtKB-KW"/>
</dbReference>
<evidence type="ECO:0000256" key="11">
    <source>
        <dbReference type="RuleBase" id="RU003781"/>
    </source>
</evidence>
<evidence type="ECO:0000256" key="6">
    <source>
        <dbReference type="ARBA" id="ARBA00022842"/>
    </source>
</evidence>
<dbReference type="Proteomes" id="UP000009223">
    <property type="component" value="Chromosome"/>
</dbReference>
<comment type="catalytic activity">
    <reaction evidence="8 10">
        <text>dITP + H2O = dIMP + diphosphate + H(+)</text>
        <dbReference type="Rhea" id="RHEA:28342"/>
        <dbReference type="ChEBI" id="CHEBI:15377"/>
        <dbReference type="ChEBI" id="CHEBI:15378"/>
        <dbReference type="ChEBI" id="CHEBI:33019"/>
        <dbReference type="ChEBI" id="CHEBI:61194"/>
        <dbReference type="ChEBI" id="CHEBI:61382"/>
        <dbReference type="EC" id="3.6.1.66"/>
    </reaction>
</comment>
<keyword evidence="6 10" id="KW-0460">Magnesium</keyword>
<dbReference type="EC" id="3.6.1.66" evidence="10"/>
<comment type="cofactor">
    <cofactor evidence="10">
        <name>Mg(2+)</name>
        <dbReference type="ChEBI" id="CHEBI:18420"/>
    </cofactor>
    <text evidence="10">Binds 1 Mg(2+) ion per subunit.</text>
</comment>
<comment type="catalytic activity">
    <reaction evidence="9 10">
        <text>XTP + H2O = XMP + diphosphate + H(+)</text>
        <dbReference type="Rhea" id="RHEA:28610"/>
        <dbReference type="ChEBI" id="CHEBI:15377"/>
        <dbReference type="ChEBI" id="CHEBI:15378"/>
        <dbReference type="ChEBI" id="CHEBI:33019"/>
        <dbReference type="ChEBI" id="CHEBI:57464"/>
        <dbReference type="ChEBI" id="CHEBI:61314"/>
        <dbReference type="EC" id="3.6.1.66"/>
    </reaction>
</comment>
<dbReference type="InterPro" id="IPR029001">
    <property type="entry name" value="ITPase-like_fam"/>
</dbReference>
<dbReference type="FunFam" id="3.90.950.10:FF:000001">
    <property type="entry name" value="dITP/XTP pyrophosphatase"/>
    <property type="match status" value="1"/>
</dbReference>
<evidence type="ECO:0000256" key="10">
    <source>
        <dbReference type="HAMAP-Rule" id="MF_01405"/>
    </source>
</evidence>
<feature type="active site" description="Proton acceptor" evidence="10">
    <location>
        <position position="72"/>
    </location>
</feature>
<dbReference type="GO" id="GO:0017111">
    <property type="term" value="F:ribonucleoside triphosphate phosphatase activity"/>
    <property type="evidence" value="ECO:0007669"/>
    <property type="project" value="InterPro"/>
</dbReference>
<dbReference type="AlphaFoldDB" id="F5YNS4"/>
<keyword evidence="13" id="KW-1185">Reference proteome</keyword>
<comment type="catalytic activity">
    <reaction evidence="10">
        <text>ITP + H2O = IMP + diphosphate + H(+)</text>
        <dbReference type="Rhea" id="RHEA:29399"/>
        <dbReference type="ChEBI" id="CHEBI:15377"/>
        <dbReference type="ChEBI" id="CHEBI:15378"/>
        <dbReference type="ChEBI" id="CHEBI:33019"/>
        <dbReference type="ChEBI" id="CHEBI:58053"/>
        <dbReference type="ChEBI" id="CHEBI:61402"/>
        <dbReference type="EC" id="3.6.1.66"/>
    </reaction>
</comment>
<feature type="binding site" evidence="10">
    <location>
        <begin position="184"/>
        <end position="185"/>
    </location>
    <ligand>
        <name>substrate</name>
    </ligand>
</feature>
<dbReference type="EMBL" id="CP001843">
    <property type="protein sequence ID" value="AEF84397.1"/>
    <property type="molecule type" value="Genomic_DNA"/>
</dbReference>
<keyword evidence="7 10" id="KW-0546">Nucleotide metabolism</keyword>
<evidence type="ECO:0000256" key="3">
    <source>
        <dbReference type="ARBA" id="ARBA00022723"/>
    </source>
</evidence>
<feature type="binding site" evidence="10">
    <location>
        <position position="38"/>
    </location>
    <ligand>
        <name>Mg(2+)</name>
        <dbReference type="ChEBI" id="CHEBI:18420"/>
    </ligand>
</feature>
<protein>
    <recommendedName>
        <fullName evidence="10">dITP/XTP pyrophosphatase</fullName>
        <ecNumber evidence="10">3.6.1.66</ecNumber>
    </recommendedName>
    <alternativeName>
        <fullName evidence="10">Non-canonical purine NTP pyrophosphatase</fullName>
    </alternativeName>
    <alternativeName>
        <fullName evidence="10">Non-standard purine NTP pyrophosphatase</fullName>
    </alternativeName>
    <alternativeName>
        <fullName evidence="10">Nucleoside-triphosphate diphosphatase</fullName>
    </alternativeName>
    <alternativeName>
        <fullName evidence="10">Nucleoside-triphosphate pyrophosphatase</fullName>
        <shortName evidence="10">NTPase</shortName>
    </alternativeName>
</protein>
<proteinExistence type="inferred from homology"/>
<dbReference type="Gene3D" id="3.90.950.10">
    <property type="match status" value="1"/>
</dbReference>
<feature type="binding site" evidence="10">
    <location>
        <position position="72"/>
    </location>
    <ligand>
        <name>Mg(2+)</name>
        <dbReference type="ChEBI" id="CHEBI:18420"/>
    </ligand>
</feature>
<evidence type="ECO:0000313" key="13">
    <source>
        <dbReference type="Proteomes" id="UP000009223"/>
    </source>
</evidence>
<dbReference type="HOGENOM" id="CLU_082080_0_2_12"/>
<dbReference type="PANTHER" id="PTHR11067:SF9">
    <property type="entry name" value="INOSINE TRIPHOSPHATE PYROPHOSPHATASE"/>
    <property type="match status" value="1"/>
</dbReference>
<keyword evidence="3 10" id="KW-0479">Metal-binding</keyword>
<dbReference type="GO" id="GO:0036220">
    <property type="term" value="F:ITP diphosphatase activity"/>
    <property type="evidence" value="ECO:0007669"/>
    <property type="project" value="UniProtKB-UniRule"/>
</dbReference>
<dbReference type="Pfam" id="PF01725">
    <property type="entry name" value="Ham1p_like"/>
    <property type="match status" value="1"/>
</dbReference>
<dbReference type="GO" id="GO:0000166">
    <property type="term" value="F:nucleotide binding"/>
    <property type="evidence" value="ECO:0007669"/>
    <property type="project" value="UniProtKB-KW"/>
</dbReference>
<dbReference type="GO" id="GO:0005829">
    <property type="term" value="C:cytosol"/>
    <property type="evidence" value="ECO:0007669"/>
    <property type="project" value="TreeGrafter"/>
</dbReference>
<accession>F5YNS4</accession>
<dbReference type="KEGG" id="tpi:TREPR_1619"/>
<dbReference type="InterPro" id="IPR002637">
    <property type="entry name" value="RdgB/HAM1"/>
</dbReference>
<organism evidence="12 13">
    <name type="scientific">Treponema primitia (strain ATCC BAA-887 / DSM 12427 / ZAS-2)</name>
    <dbReference type="NCBI Taxonomy" id="545694"/>
    <lineage>
        <taxon>Bacteria</taxon>
        <taxon>Pseudomonadati</taxon>
        <taxon>Spirochaetota</taxon>
        <taxon>Spirochaetia</taxon>
        <taxon>Spirochaetales</taxon>
        <taxon>Treponemataceae</taxon>
        <taxon>Treponema</taxon>
    </lineage>
</organism>
<evidence type="ECO:0000256" key="9">
    <source>
        <dbReference type="ARBA" id="ARBA00052017"/>
    </source>
</evidence>
<evidence type="ECO:0000256" key="1">
    <source>
        <dbReference type="ARBA" id="ARBA00008023"/>
    </source>
</evidence>
<reference evidence="12 13" key="2">
    <citation type="journal article" date="2011" name="ISME J.">
        <title>RNA-seq reveals cooperative metabolic interactions between two termite-gut spirochete species in co-culture.</title>
        <authorList>
            <person name="Rosenthal A.Z."/>
            <person name="Matson E.G."/>
            <person name="Eldar A."/>
            <person name="Leadbetter J.R."/>
        </authorList>
    </citation>
    <scope>NUCLEOTIDE SEQUENCE [LARGE SCALE GENOMIC DNA]</scope>
    <source>
        <strain evidence="13">ATCC BAA-887 / DSM 12427 / ZAS-2</strain>
    </source>
</reference>
<reference evidence="13" key="1">
    <citation type="submission" date="2009-12" db="EMBL/GenBank/DDBJ databases">
        <title>Complete sequence of Treponema primitia strain ZAS-2.</title>
        <authorList>
            <person name="Tetu S.G."/>
            <person name="Matson E."/>
            <person name="Ren Q."/>
            <person name="Seshadri R."/>
            <person name="Elbourne L."/>
            <person name="Hassan K.A."/>
            <person name="Durkin A."/>
            <person name="Radune D."/>
            <person name="Mohamoud Y."/>
            <person name="Shay R."/>
            <person name="Jin S."/>
            <person name="Zhang X."/>
            <person name="Lucey K."/>
            <person name="Ballor N.R."/>
            <person name="Ottesen E."/>
            <person name="Rosenthal R."/>
            <person name="Allen A."/>
            <person name="Leadbetter J.R."/>
            <person name="Paulsen I.T."/>
        </authorList>
    </citation>
    <scope>NUCLEOTIDE SEQUENCE [LARGE SCALE GENOMIC DNA]</scope>
    <source>
        <strain evidence="13">ATCC BAA-887 / DSM 12427 / ZAS-2</strain>
    </source>
</reference>
<feature type="binding site" evidence="10">
    <location>
        <begin position="7"/>
        <end position="12"/>
    </location>
    <ligand>
        <name>substrate</name>
    </ligand>
</feature>
<keyword evidence="4 10" id="KW-0547">Nucleotide-binding</keyword>
<comment type="subunit">
    <text evidence="2 10">Homodimer.</text>
</comment>
<evidence type="ECO:0000256" key="7">
    <source>
        <dbReference type="ARBA" id="ARBA00023080"/>
    </source>
</evidence>
<dbReference type="OrthoDB" id="9807456at2"/>
<feature type="binding site" evidence="10">
    <location>
        <position position="179"/>
    </location>
    <ligand>
        <name>substrate</name>
    </ligand>
</feature>
<comment type="similarity">
    <text evidence="1 10 11">Belongs to the HAM1 NTPase family.</text>
</comment>
<dbReference type="HAMAP" id="MF_01405">
    <property type="entry name" value="Non_canon_purine_NTPase"/>
    <property type="match status" value="1"/>
</dbReference>
<dbReference type="InterPro" id="IPR020922">
    <property type="entry name" value="dITP/XTP_pyrophosphatase"/>
</dbReference>
<evidence type="ECO:0000313" key="12">
    <source>
        <dbReference type="EMBL" id="AEF84397.1"/>
    </source>
</evidence>
<evidence type="ECO:0000256" key="4">
    <source>
        <dbReference type="ARBA" id="ARBA00022741"/>
    </source>
</evidence>
<feature type="binding site" evidence="10">
    <location>
        <position position="73"/>
    </location>
    <ligand>
        <name>substrate</name>
    </ligand>
</feature>
<evidence type="ECO:0000256" key="8">
    <source>
        <dbReference type="ARBA" id="ARBA00051875"/>
    </source>
</evidence>
<feature type="binding site" evidence="10">
    <location>
        <begin position="156"/>
        <end position="159"/>
    </location>
    <ligand>
        <name>substrate</name>
    </ligand>
</feature>